<dbReference type="GO" id="GO:0043484">
    <property type="term" value="P:regulation of RNA splicing"/>
    <property type="evidence" value="ECO:0007669"/>
    <property type="project" value="TreeGrafter"/>
</dbReference>
<dbReference type="InterPro" id="IPR036034">
    <property type="entry name" value="PDZ_sf"/>
</dbReference>
<evidence type="ECO:0000256" key="3">
    <source>
        <dbReference type="SAM" id="MobiDB-lite"/>
    </source>
</evidence>
<evidence type="ECO:0000256" key="2">
    <source>
        <dbReference type="ARBA" id="ARBA00023242"/>
    </source>
</evidence>
<dbReference type="InterPro" id="IPR001478">
    <property type="entry name" value="PDZ"/>
</dbReference>
<dbReference type="PANTHER" id="PTHR23348">
    <property type="entry name" value="PERIAXIN/AHNAK"/>
    <property type="match status" value="1"/>
</dbReference>
<dbReference type="Pfam" id="PF00595">
    <property type="entry name" value="PDZ"/>
    <property type="match status" value="1"/>
</dbReference>
<dbReference type="Proteomes" id="UP000472260">
    <property type="component" value="Unassembled WGS sequence"/>
</dbReference>
<evidence type="ECO:0000313" key="6">
    <source>
        <dbReference type="Proteomes" id="UP000472260"/>
    </source>
</evidence>
<dbReference type="PANTHER" id="PTHR23348:SF41">
    <property type="entry name" value="NEUROBLAST DIFFERENTIATION-ASSOCIATED PROTEIN AHNAK"/>
    <property type="match status" value="1"/>
</dbReference>
<reference evidence="5" key="2">
    <citation type="submission" date="2025-09" db="UniProtKB">
        <authorList>
            <consortium name="Ensembl"/>
        </authorList>
    </citation>
    <scope>IDENTIFICATION</scope>
</reference>
<dbReference type="AlphaFoldDB" id="A0A671TDM8"/>
<feature type="region of interest" description="Disordered" evidence="3">
    <location>
        <begin position="1"/>
        <end position="26"/>
    </location>
</feature>
<feature type="region of interest" description="Disordered" evidence="3">
    <location>
        <begin position="113"/>
        <end position="134"/>
    </location>
</feature>
<evidence type="ECO:0000313" key="5">
    <source>
        <dbReference type="Ensembl" id="ENSSANP00000107279.1"/>
    </source>
</evidence>
<proteinExistence type="predicted"/>
<feature type="domain" description="PDZ" evidence="4">
    <location>
        <begin position="21"/>
        <end position="76"/>
    </location>
</feature>
<dbReference type="SMART" id="SM00228">
    <property type="entry name" value="PDZ"/>
    <property type="match status" value="1"/>
</dbReference>
<sequence>VCEEPEVLEGERPRPQGSSPGLVVSGGKDGIFIKEVEPESPASKHLSVKEGDQILSATVYFDNVSYEDALQILEHAQPYKVAFCLKRKPAPRTQEDQVPMTNVIESPKILNEAENIDSTKTGNEYTFPTLPATE</sequence>
<accession>A0A671TDM8</accession>
<dbReference type="GO" id="GO:0005634">
    <property type="term" value="C:nucleus"/>
    <property type="evidence" value="ECO:0007669"/>
    <property type="project" value="UniProtKB-SubCell"/>
</dbReference>
<dbReference type="SUPFAM" id="SSF50156">
    <property type="entry name" value="PDZ domain-like"/>
    <property type="match status" value="1"/>
</dbReference>
<dbReference type="GO" id="GO:0043034">
    <property type="term" value="C:costamere"/>
    <property type="evidence" value="ECO:0007669"/>
    <property type="project" value="TreeGrafter"/>
</dbReference>
<keyword evidence="6" id="KW-1185">Reference proteome</keyword>
<comment type="subcellular location">
    <subcellularLocation>
        <location evidence="1">Nucleus</location>
    </subcellularLocation>
</comment>
<protein>
    <recommendedName>
        <fullName evidence="4">PDZ domain-containing protein</fullName>
    </recommendedName>
</protein>
<name>A0A671TDM8_9TELE</name>
<dbReference type="InterPro" id="IPR052082">
    <property type="entry name" value="Myelin_sheath_structural"/>
</dbReference>
<dbReference type="Ensembl" id="ENSSANT00000113818.1">
    <property type="protein sequence ID" value="ENSSANP00000107279.1"/>
    <property type="gene ID" value="ENSSANG00000052407.1"/>
</dbReference>
<reference evidence="5" key="1">
    <citation type="submission" date="2025-08" db="UniProtKB">
        <authorList>
            <consortium name="Ensembl"/>
        </authorList>
    </citation>
    <scope>IDENTIFICATION</scope>
</reference>
<dbReference type="Gene3D" id="2.30.42.10">
    <property type="match status" value="1"/>
</dbReference>
<evidence type="ECO:0000256" key="1">
    <source>
        <dbReference type="ARBA" id="ARBA00004123"/>
    </source>
</evidence>
<organism evidence="5 6">
    <name type="scientific">Sinocyclocheilus anshuiensis</name>
    <dbReference type="NCBI Taxonomy" id="1608454"/>
    <lineage>
        <taxon>Eukaryota</taxon>
        <taxon>Metazoa</taxon>
        <taxon>Chordata</taxon>
        <taxon>Craniata</taxon>
        <taxon>Vertebrata</taxon>
        <taxon>Euteleostomi</taxon>
        <taxon>Actinopterygii</taxon>
        <taxon>Neopterygii</taxon>
        <taxon>Teleostei</taxon>
        <taxon>Ostariophysi</taxon>
        <taxon>Cypriniformes</taxon>
        <taxon>Cyprinidae</taxon>
        <taxon>Cyprininae</taxon>
        <taxon>Sinocyclocheilus</taxon>
    </lineage>
</organism>
<feature type="compositionally biased region" description="Polar residues" evidence="3">
    <location>
        <begin position="116"/>
        <end position="126"/>
    </location>
</feature>
<dbReference type="PROSITE" id="PS50106">
    <property type="entry name" value="PDZ"/>
    <property type="match status" value="1"/>
</dbReference>
<evidence type="ECO:0000259" key="4">
    <source>
        <dbReference type="PROSITE" id="PS50106"/>
    </source>
</evidence>
<keyword evidence="2" id="KW-0539">Nucleus</keyword>